<evidence type="ECO:0000256" key="12">
    <source>
        <dbReference type="ARBA" id="ARBA00022842"/>
    </source>
</evidence>
<proteinExistence type="inferred from homology"/>
<reference evidence="21" key="2">
    <citation type="submission" date="2015-01" db="EMBL/GenBank/DDBJ databases">
        <title>Evolutionary Origins and Diversification of the Mycorrhizal Mutualists.</title>
        <authorList>
            <consortium name="DOE Joint Genome Institute"/>
            <consortium name="Mycorrhizal Genomics Consortium"/>
            <person name="Kohler A."/>
            <person name="Kuo A."/>
            <person name="Nagy L.G."/>
            <person name="Floudas D."/>
            <person name="Copeland A."/>
            <person name="Barry K.W."/>
            <person name="Cichocki N."/>
            <person name="Veneault-Fourrey C."/>
            <person name="LaButti K."/>
            <person name="Lindquist E.A."/>
            <person name="Lipzen A."/>
            <person name="Lundell T."/>
            <person name="Morin E."/>
            <person name="Murat C."/>
            <person name="Riley R."/>
            <person name="Ohm R."/>
            <person name="Sun H."/>
            <person name="Tunlid A."/>
            <person name="Henrissat B."/>
            <person name="Grigoriev I.V."/>
            <person name="Hibbett D.S."/>
            <person name="Martin F."/>
        </authorList>
    </citation>
    <scope>NUCLEOTIDE SEQUENCE [LARGE SCALE GENOMIC DNA]</scope>
    <source>
        <strain evidence="21">MAFF 305830</strain>
    </source>
</reference>
<keyword evidence="14 19" id="KW-0472">Membrane</keyword>
<organism evidence="20 21">
    <name type="scientific">Serendipita vermifera MAFF 305830</name>
    <dbReference type="NCBI Taxonomy" id="933852"/>
    <lineage>
        <taxon>Eukaryota</taxon>
        <taxon>Fungi</taxon>
        <taxon>Dikarya</taxon>
        <taxon>Basidiomycota</taxon>
        <taxon>Agaricomycotina</taxon>
        <taxon>Agaricomycetes</taxon>
        <taxon>Sebacinales</taxon>
        <taxon>Serendipitaceae</taxon>
        <taxon>Serendipita</taxon>
    </lineage>
</organism>
<evidence type="ECO:0000256" key="17">
    <source>
        <dbReference type="ARBA" id="ARBA00044717"/>
    </source>
</evidence>
<evidence type="ECO:0000256" key="11">
    <source>
        <dbReference type="ARBA" id="ARBA00022824"/>
    </source>
</evidence>
<evidence type="ECO:0000313" key="21">
    <source>
        <dbReference type="Proteomes" id="UP000054097"/>
    </source>
</evidence>
<evidence type="ECO:0000256" key="7">
    <source>
        <dbReference type="ARBA" id="ARBA00022676"/>
    </source>
</evidence>
<keyword evidence="7" id="KW-0328">Glycosyltransferase</keyword>
<reference evidence="20 21" key="1">
    <citation type="submission" date="2014-04" db="EMBL/GenBank/DDBJ databases">
        <authorList>
            <consortium name="DOE Joint Genome Institute"/>
            <person name="Kuo A."/>
            <person name="Zuccaro A."/>
            <person name="Kohler A."/>
            <person name="Nagy L.G."/>
            <person name="Floudas D."/>
            <person name="Copeland A."/>
            <person name="Barry K.W."/>
            <person name="Cichocki N."/>
            <person name="Veneault-Fourrey C."/>
            <person name="LaButti K."/>
            <person name="Lindquist E.A."/>
            <person name="Lipzen A."/>
            <person name="Lundell T."/>
            <person name="Morin E."/>
            <person name="Murat C."/>
            <person name="Sun H."/>
            <person name="Tunlid A."/>
            <person name="Henrissat B."/>
            <person name="Grigoriev I.V."/>
            <person name="Hibbett D.S."/>
            <person name="Martin F."/>
            <person name="Nordberg H.P."/>
            <person name="Cantor M.N."/>
            <person name="Hua S.X."/>
        </authorList>
    </citation>
    <scope>NUCLEOTIDE SEQUENCE [LARGE SCALE GENOMIC DNA]</scope>
    <source>
        <strain evidence="20 21">MAFF 305830</strain>
    </source>
</reference>
<dbReference type="PANTHER" id="PTHR10571:SF0">
    <property type="entry name" value="UDP-N-ACETYLGLUCOSAMINE--DOLICHYL-PHOSPHATE N-ACETYLGLUCOSAMINEPHOSPHOTRANSFERASE"/>
    <property type="match status" value="1"/>
</dbReference>
<evidence type="ECO:0000256" key="10">
    <source>
        <dbReference type="ARBA" id="ARBA00022723"/>
    </source>
</evidence>
<dbReference type="GO" id="GO:0006488">
    <property type="term" value="P:dolichol-linked oligosaccharide biosynthetic process"/>
    <property type="evidence" value="ECO:0007669"/>
    <property type="project" value="InterPro"/>
</dbReference>
<comment type="subcellular location">
    <subcellularLocation>
        <location evidence="2">Endoplasmic reticulum membrane</location>
        <topology evidence="2">Multi-pass membrane protein</topology>
    </subcellularLocation>
</comment>
<evidence type="ECO:0000256" key="18">
    <source>
        <dbReference type="ARBA" id="ARBA00045078"/>
    </source>
</evidence>
<evidence type="ECO:0000256" key="2">
    <source>
        <dbReference type="ARBA" id="ARBA00004477"/>
    </source>
</evidence>
<gene>
    <name evidence="20" type="ORF">M408DRAFT_329287</name>
</gene>
<evidence type="ECO:0000256" key="15">
    <source>
        <dbReference type="ARBA" id="ARBA00029567"/>
    </source>
</evidence>
<evidence type="ECO:0000313" key="20">
    <source>
        <dbReference type="EMBL" id="KIM28855.1"/>
    </source>
</evidence>
<dbReference type="Pfam" id="PF00953">
    <property type="entry name" value="Glycos_transf_4"/>
    <property type="match status" value="1"/>
</dbReference>
<keyword evidence="13 19" id="KW-1133">Transmembrane helix</keyword>
<comment type="similarity">
    <text evidence="4">Belongs to the glycosyltransferase 4 family.</text>
</comment>
<keyword evidence="10" id="KW-0479">Metal-binding</keyword>
<keyword evidence="11" id="KW-0256">Endoplasmic reticulum</keyword>
<comment type="pathway">
    <text evidence="3">Protein modification; protein glycosylation.</text>
</comment>
<evidence type="ECO:0000256" key="16">
    <source>
        <dbReference type="ARBA" id="ARBA00033238"/>
    </source>
</evidence>
<dbReference type="HOGENOM" id="CLU_029942_2_0_1"/>
<dbReference type="GO" id="GO:0005789">
    <property type="term" value="C:endoplasmic reticulum membrane"/>
    <property type="evidence" value="ECO:0007669"/>
    <property type="project" value="UniProtKB-SubCell"/>
</dbReference>
<dbReference type="InterPro" id="IPR000715">
    <property type="entry name" value="Glycosyl_transferase_4"/>
</dbReference>
<dbReference type="EMBL" id="KN824291">
    <property type="protein sequence ID" value="KIM28855.1"/>
    <property type="molecule type" value="Genomic_DNA"/>
</dbReference>
<evidence type="ECO:0000256" key="3">
    <source>
        <dbReference type="ARBA" id="ARBA00004922"/>
    </source>
</evidence>
<keyword evidence="12" id="KW-0460">Magnesium</keyword>
<feature type="transmembrane region" description="Helical" evidence="19">
    <location>
        <begin position="118"/>
        <end position="137"/>
    </location>
</feature>
<evidence type="ECO:0000256" key="1">
    <source>
        <dbReference type="ARBA" id="ARBA00001946"/>
    </source>
</evidence>
<dbReference type="PANTHER" id="PTHR10571">
    <property type="entry name" value="UDP-N-ACETYLGLUCOSAMINE--DOLICHYL-PHOSPHATE N-ACETYLGLUCOSAMINEPHOSPHOTRANSFERASE"/>
    <property type="match status" value="1"/>
</dbReference>
<feature type="transmembrane region" description="Helical" evidence="19">
    <location>
        <begin position="47"/>
        <end position="63"/>
    </location>
</feature>
<dbReference type="UniPathway" id="UPA00378"/>
<evidence type="ECO:0000256" key="8">
    <source>
        <dbReference type="ARBA" id="ARBA00022679"/>
    </source>
</evidence>
<evidence type="ECO:0000256" key="19">
    <source>
        <dbReference type="SAM" id="Phobius"/>
    </source>
</evidence>
<evidence type="ECO:0000256" key="6">
    <source>
        <dbReference type="ARBA" id="ARBA00017659"/>
    </source>
</evidence>
<comment type="function">
    <text evidence="17">UDP-N-acetylglucosamine--dolichyl-phosphate N-acetylglucosaminephosphotransferase that operates in the biosynthetic pathway of dolichol-linked oligosaccharides, the glycan precursors employed in protein asparagine (N)-glycosylation. The assembly of dolichol-linked oligosaccharides begins on the cytosolic side of the endoplasmic reticulum membrane and finishes in its lumen. The sequential addition of sugars to dolichol pyrophosphate produces dolichol-linked oligosaccharides containing fourteen sugars, including two GlcNAcs, nine mannoses and three glucoses. Once assembled, the oligosaccharide is transferred from the lipid to nascent proteins by oligosaccharyltransferases. Catalyzes the initial step of dolichol-linked oligosaccharide biosynthesis, transfering GlcNAc-1-P from cytosolic UDP-GlcNAc onto the carrier lipid dolichyl phosphate (P-dolichol), yielding GlcNAc-P-P-dolichol embedded in the cytoplasmic leaflet of the endoplasmic reticulum membrane.</text>
</comment>
<keyword evidence="9 19" id="KW-0812">Transmembrane</keyword>
<comment type="cofactor">
    <cofactor evidence="1">
        <name>Mg(2+)</name>
        <dbReference type="ChEBI" id="CHEBI:18420"/>
    </cofactor>
</comment>
<feature type="transmembrane region" description="Helical" evidence="19">
    <location>
        <begin position="144"/>
        <end position="164"/>
    </location>
</feature>
<sequence>MGIVVALVYICALVCFIPFPFRAAFVVDPVTSSINPEYAPHRQLAVYLAAVLSIFIATILGLLDDLFDIRWRHKLPIPLVASVPLLLVYYAEQGNTHVVLPHPLDKWFGTFVNLGPLYYLYMALLSTFTTNSINILAGINGVEVAQAIVISVSIIINDLLYLPWPFSIQFGPIKLYGFFGKALAQERHLFSLYFMMPLLAVCLGFAYHNKYPARVFPGDTLCYFTGMTFAVVAILGHFSKTLALFFIPQAFNFILSSPQLFGLVPCPRHRVPTLRPDGKLDPSVAEIENPSTVTILCLQILRALGLAHVKFSARKRSARTTNLTLINFILTKTGPIKEAALTRWVIAIQIMCSMFGFLVRYGFAGLLYNGDRR</sequence>
<dbReference type="CDD" id="cd06855">
    <property type="entry name" value="GT_GPT_euk"/>
    <property type="match status" value="1"/>
</dbReference>
<dbReference type="Proteomes" id="UP000054097">
    <property type="component" value="Unassembled WGS sequence"/>
</dbReference>
<dbReference type="OrthoDB" id="10262326at2759"/>
<feature type="transmembrane region" description="Helical" evidence="19">
    <location>
        <begin position="190"/>
        <end position="208"/>
    </location>
</feature>
<name>A0A0C3AWF6_SERVB</name>
<dbReference type="AlphaFoldDB" id="A0A0C3AWF6"/>
<comment type="catalytic activity">
    <reaction evidence="18">
        <text>a di-trans,poly-cis-dolichyl phosphate + UDP-N-acetyl-alpha-D-glucosamine = an N-acetyl-alpha-D-glucosaminyl-diphospho-di-trans,poly-cis-dolichol + UMP</text>
        <dbReference type="Rhea" id="RHEA:13289"/>
        <dbReference type="Rhea" id="RHEA-COMP:19498"/>
        <dbReference type="Rhea" id="RHEA-COMP:19507"/>
        <dbReference type="ChEBI" id="CHEBI:57683"/>
        <dbReference type="ChEBI" id="CHEBI:57705"/>
        <dbReference type="ChEBI" id="CHEBI:57865"/>
        <dbReference type="ChEBI" id="CHEBI:58427"/>
        <dbReference type="EC" id="2.7.8.15"/>
    </reaction>
    <physiologicalReaction direction="left-to-right" evidence="18">
        <dbReference type="Rhea" id="RHEA:13290"/>
    </physiologicalReaction>
</comment>
<evidence type="ECO:0000256" key="13">
    <source>
        <dbReference type="ARBA" id="ARBA00022989"/>
    </source>
</evidence>
<dbReference type="GO" id="GO:0016757">
    <property type="term" value="F:glycosyltransferase activity"/>
    <property type="evidence" value="ECO:0007669"/>
    <property type="project" value="UniProtKB-KW"/>
</dbReference>
<evidence type="ECO:0000256" key="9">
    <source>
        <dbReference type="ARBA" id="ARBA00022692"/>
    </source>
</evidence>
<dbReference type="EC" id="2.7.8.15" evidence="5"/>
<dbReference type="GO" id="GO:0046872">
    <property type="term" value="F:metal ion binding"/>
    <property type="evidence" value="ECO:0007669"/>
    <property type="project" value="UniProtKB-KW"/>
</dbReference>
<keyword evidence="8" id="KW-0808">Transferase</keyword>
<protein>
    <recommendedName>
        <fullName evidence="6">UDP-N-acetylglucosamine--dolichyl-phosphate N-acetylglucosaminephosphotransferase</fullName>
        <ecNumber evidence="5">2.7.8.15</ecNumber>
    </recommendedName>
    <alternativeName>
        <fullName evidence="15">GlcNAc-1-P transferase</fullName>
    </alternativeName>
    <alternativeName>
        <fullName evidence="16">N-acetylglucosamine-1-phosphate transferase</fullName>
    </alternativeName>
</protein>
<dbReference type="GO" id="GO:0003975">
    <property type="term" value="F:UDP-N-acetylglucosamine-dolichyl-phosphate N-acetylglucosaminephosphotransferase activity"/>
    <property type="evidence" value="ECO:0007669"/>
    <property type="project" value="UniProtKB-EC"/>
</dbReference>
<dbReference type="InterPro" id="IPR033895">
    <property type="entry name" value="GPT"/>
</dbReference>
<keyword evidence="21" id="KW-1185">Reference proteome</keyword>
<accession>A0A0C3AWF6</accession>
<evidence type="ECO:0000256" key="5">
    <source>
        <dbReference type="ARBA" id="ARBA00013225"/>
    </source>
</evidence>
<feature type="transmembrane region" description="Helical" evidence="19">
    <location>
        <begin position="75"/>
        <end position="91"/>
    </location>
</feature>
<dbReference type="STRING" id="933852.A0A0C3AWF6"/>
<evidence type="ECO:0000256" key="14">
    <source>
        <dbReference type="ARBA" id="ARBA00023136"/>
    </source>
</evidence>
<feature type="transmembrane region" description="Helical" evidence="19">
    <location>
        <begin position="344"/>
        <end position="363"/>
    </location>
</feature>
<evidence type="ECO:0000256" key="4">
    <source>
        <dbReference type="ARBA" id="ARBA00009317"/>
    </source>
</evidence>